<dbReference type="AlphaFoldDB" id="A0A1E1XNX8"/>
<dbReference type="InterPro" id="IPR043502">
    <property type="entry name" value="DNA/RNA_pol_sf"/>
</dbReference>
<reference evidence="2" key="1">
    <citation type="submission" date="2016-09" db="EMBL/GenBank/DDBJ databases">
        <authorList>
            <person name="Capua I."/>
            <person name="De Benedictis P."/>
            <person name="Joannis T."/>
            <person name="Lombin L.H."/>
            <person name="Cattoli G."/>
        </authorList>
    </citation>
    <scope>NUCLEOTIDE SEQUENCE</scope>
</reference>
<organism evidence="2">
    <name type="scientific">Amblyomma sculptum</name>
    <name type="common">Tick</name>
    <dbReference type="NCBI Taxonomy" id="1581419"/>
    <lineage>
        <taxon>Eukaryota</taxon>
        <taxon>Metazoa</taxon>
        <taxon>Ecdysozoa</taxon>
        <taxon>Arthropoda</taxon>
        <taxon>Chelicerata</taxon>
        <taxon>Arachnida</taxon>
        <taxon>Acari</taxon>
        <taxon>Parasitiformes</taxon>
        <taxon>Ixodida</taxon>
        <taxon>Ixodoidea</taxon>
        <taxon>Ixodidae</taxon>
        <taxon>Amblyomminae</taxon>
        <taxon>Amblyomma</taxon>
    </lineage>
</organism>
<evidence type="ECO:0000313" key="2">
    <source>
        <dbReference type="EMBL" id="JAU00965.1"/>
    </source>
</evidence>
<reference evidence="2" key="2">
    <citation type="journal article" date="2017" name="Front. Cell. Infect. Microbiol.">
        <title>Analysis of the Salivary Gland Transcriptome of Unfed and Partially Fed Amblyomma sculptum Ticks and Descriptive Proteome of the Saliva.</title>
        <authorList>
            <person name="Esteves E."/>
            <person name="Maruyama S.R."/>
            <person name="Kawahara R."/>
            <person name="Fujita A."/>
            <person name="Martins L.A."/>
            <person name="Righi A.A."/>
            <person name="Costa F.B."/>
            <person name="Palmisano G."/>
            <person name="Labruna M.B."/>
            <person name="Sa-Nunes A."/>
            <person name="Ribeiro J.M.C."/>
            <person name="Fogaca A.C."/>
        </authorList>
    </citation>
    <scope>NUCLEOTIDE SEQUENCE</scope>
</reference>
<dbReference type="SUPFAM" id="SSF56672">
    <property type="entry name" value="DNA/RNA polymerases"/>
    <property type="match status" value="1"/>
</dbReference>
<feature type="non-terminal residue" evidence="2">
    <location>
        <position position="1"/>
    </location>
</feature>
<name>A0A1E1XNX8_AMBSC</name>
<dbReference type="CDD" id="cd01650">
    <property type="entry name" value="RT_nLTR_like"/>
    <property type="match status" value="1"/>
</dbReference>
<accession>A0A1E1XNX8</accession>
<dbReference type="Pfam" id="PF00078">
    <property type="entry name" value="RVT_1"/>
    <property type="match status" value="1"/>
</dbReference>
<sequence>ALDRSSIVDCIFIDFAKAFDTVSHPLLLLKLSKLNIDCDVLKWIECFLAARTQYVTVNDHDSNLSSVTSGVPQGSVLGPLLFLIYINDLPDLITSSIRLFADDCVIYREISSLSDTLVLQSDINNISAWCDTWLMKLNVSKCKAMKVTRIPYKANLHPYILNYSPLAFVSAYKYLGVYITNDLSWKTHIEHITNNANRMLGFLRRNFSLAPVSLKLLLYKTVVRSKIEYASSVWDPNIKSLINTLESIQNRSARFILSNYSRFSSVTLMKRTLDLPDLSLRRHLSRLFTFQKIYYTNQSLKQSLFAVPSYVSSRIDHRLKVSVPSCKTNQYFYSFLPKTSSDWNHLPASIASISEPEVFRSALLHHLC</sequence>
<evidence type="ECO:0000259" key="1">
    <source>
        <dbReference type="PROSITE" id="PS50878"/>
    </source>
</evidence>
<dbReference type="EMBL" id="GFAA01002470">
    <property type="protein sequence ID" value="JAU00965.1"/>
    <property type="molecule type" value="mRNA"/>
</dbReference>
<proteinExistence type="evidence at transcript level"/>
<dbReference type="InterPro" id="IPR000477">
    <property type="entry name" value="RT_dom"/>
</dbReference>
<protein>
    <submittedName>
        <fullName evidence="2">Putative tick transposon</fullName>
    </submittedName>
</protein>
<dbReference type="GO" id="GO:0071897">
    <property type="term" value="P:DNA biosynthetic process"/>
    <property type="evidence" value="ECO:0007669"/>
    <property type="project" value="UniProtKB-ARBA"/>
</dbReference>
<feature type="domain" description="Reverse transcriptase" evidence="1">
    <location>
        <begin position="1"/>
        <end position="179"/>
    </location>
</feature>
<dbReference type="PROSITE" id="PS50878">
    <property type="entry name" value="RT_POL"/>
    <property type="match status" value="1"/>
</dbReference>
<dbReference type="PANTHER" id="PTHR33332">
    <property type="entry name" value="REVERSE TRANSCRIPTASE DOMAIN-CONTAINING PROTEIN"/>
    <property type="match status" value="1"/>
</dbReference>